<name>A0A931FW43_9ACTN</name>
<evidence type="ECO:0000256" key="1">
    <source>
        <dbReference type="SAM" id="SignalP"/>
    </source>
</evidence>
<keyword evidence="3" id="KW-1185">Reference proteome</keyword>
<keyword evidence="1" id="KW-0732">Signal</keyword>
<evidence type="ECO:0000313" key="3">
    <source>
        <dbReference type="Proteomes" id="UP000598146"/>
    </source>
</evidence>
<comment type="caution">
    <text evidence="2">The sequence shown here is derived from an EMBL/GenBank/DDBJ whole genome shotgun (WGS) entry which is preliminary data.</text>
</comment>
<dbReference type="AlphaFoldDB" id="A0A931FW43"/>
<feature type="signal peptide" evidence="1">
    <location>
        <begin position="1"/>
        <end position="30"/>
    </location>
</feature>
<dbReference type="EMBL" id="JADQTO010000003">
    <property type="protein sequence ID" value="MBG0561417.1"/>
    <property type="molecule type" value="Genomic_DNA"/>
</dbReference>
<feature type="chain" id="PRO_5037596022" description="ABC transporter substrate-binding protein" evidence="1">
    <location>
        <begin position="31"/>
        <end position="186"/>
    </location>
</feature>
<protein>
    <recommendedName>
        <fullName evidence="4">ABC transporter substrate-binding protein</fullName>
    </recommendedName>
</protein>
<reference evidence="2" key="1">
    <citation type="submission" date="2020-11" db="EMBL/GenBank/DDBJ databases">
        <title>Isolation and identification of active actinomycetes.</title>
        <authorList>
            <person name="Sun X."/>
        </authorList>
    </citation>
    <scope>NUCLEOTIDE SEQUENCE</scope>
    <source>
        <strain evidence="2">NEAU-A11</strain>
    </source>
</reference>
<dbReference type="RefSeq" id="WP_196413207.1">
    <property type="nucleotide sequence ID" value="NZ_JADQTO010000003.1"/>
</dbReference>
<sequence>MTHRQRLSMIVVTLLAALGLAAVGANPASAAPNTRTAVPAAAVPSIPIAGTFTDAAGGTGSFAGSFTPTNFSARNGNLLATGTLTGTLTDSAGSAVGTVTRTVSMPAAVAQATCRILDLTLGPLHLDLLGLVVDLNRVHLTITAESGPGNLLGNLLCAIAGLLDRNPGAGTLAAILNYLLALLGQR</sequence>
<dbReference type="Proteomes" id="UP000598146">
    <property type="component" value="Unassembled WGS sequence"/>
</dbReference>
<evidence type="ECO:0008006" key="4">
    <source>
        <dbReference type="Google" id="ProtNLM"/>
    </source>
</evidence>
<evidence type="ECO:0000313" key="2">
    <source>
        <dbReference type="EMBL" id="MBG0561417.1"/>
    </source>
</evidence>
<gene>
    <name evidence="2" type="ORF">I4J89_08075</name>
</gene>
<proteinExistence type="predicted"/>
<organism evidence="2 3">
    <name type="scientific">Actinoplanes aureus</name>
    <dbReference type="NCBI Taxonomy" id="2792083"/>
    <lineage>
        <taxon>Bacteria</taxon>
        <taxon>Bacillati</taxon>
        <taxon>Actinomycetota</taxon>
        <taxon>Actinomycetes</taxon>
        <taxon>Micromonosporales</taxon>
        <taxon>Micromonosporaceae</taxon>
        <taxon>Actinoplanes</taxon>
    </lineage>
</organism>
<accession>A0A931FW43</accession>